<dbReference type="SUPFAM" id="SSF51230">
    <property type="entry name" value="Single hybrid motif"/>
    <property type="match status" value="1"/>
</dbReference>
<dbReference type="PROSITE" id="PS50968">
    <property type="entry name" value="BIOTINYL_LIPOYL"/>
    <property type="match status" value="1"/>
</dbReference>
<reference evidence="2 3" key="1">
    <citation type="journal article" date="2014" name="Genome Announc.">
        <title>Draft Genome Sequences of a Phylogenetically Diverse Suite of Pseudomonas syringae Strains from Multiple Source Populations.</title>
        <authorList>
            <person name="Baltrus D.A."/>
            <person name="Yourstone S."/>
            <person name="Lind A."/>
            <person name="Guilbaud C."/>
            <person name="Sands D.C."/>
            <person name="Jones C.D."/>
            <person name="Morris C.E."/>
            <person name="Dangl J.L."/>
        </authorList>
    </citation>
    <scope>NUCLEOTIDE SEQUENCE [LARGE SCALE GENOMIC DNA]</scope>
    <source>
        <strain evidence="2 3">CC1524</strain>
    </source>
</reference>
<evidence type="ECO:0000313" key="3">
    <source>
        <dbReference type="Proteomes" id="UP000464644"/>
    </source>
</evidence>
<accession>A0ABX6HE60</accession>
<evidence type="ECO:0000313" key="2">
    <source>
        <dbReference type="EMBL" id="QHF03871.1"/>
    </source>
</evidence>
<proteinExistence type="predicted"/>
<dbReference type="InterPro" id="IPR019302">
    <property type="entry name" value="CAP12/PCTIR_TIR_dom"/>
</dbReference>
<name>A0ABX6HE60_9PSED</name>
<dbReference type="EMBL" id="CP047265">
    <property type="protein sequence ID" value="QHF03871.1"/>
    <property type="molecule type" value="Genomic_DNA"/>
</dbReference>
<dbReference type="InterPro" id="IPR011053">
    <property type="entry name" value="Single_hybrid_motif"/>
</dbReference>
<organism evidence="2 3">
    <name type="scientific">Pseudomonas asturiensis</name>
    <dbReference type="NCBI Taxonomy" id="1190415"/>
    <lineage>
        <taxon>Bacteria</taxon>
        <taxon>Pseudomonadati</taxon>
        <taxon>Pseudomonadota</taxon>
        <taxon>Gammaproteobacteria</taxon>
        <taxon>Pseudomonadales</taxon>
        <taxon>Pseudomonadaceae</taxon>
        <taxon>Pseudomonas</taxon>
    </lineage>
</organism>
<dbReference type="Pfam" id="PF00364">
    <property type="entry name" value="Biotin_lipoyl"/>
    <property type="match status" value="1"/>
</dbReference>
<protein>
    <recommendedName>
        <fullName evidence="1">Lipoyl-binding domain-containing protein</fullName>
    </recommendedName>
</protein>
<feature type="domain" description="Lipoyl-binding" evidence="1">
    <location>
        <begin position="13"/>
        <end position="88"/>
    </location>
</feature>
<dbReference type="InterPro" id="IPR000089">
    <property type="entry name" value="Biotin_lipoyl"/>
</dbReference>
<sequence>MESLTQILLFPDLEAACSSESDPGLGDLVVIETPVIAGDFLMQDDTYVTIECDKASIELPSPLSGRVIKMFVKIGDKVTRQSPIMEIEVLKNVIRDDLGVGKQSQISRSPSTVFLAHGHNEAIREMSARLLERLGLEVIILHEQASGSDTVIEKLERYANVHFAVVLMTADDIGGKKNSTDNVLLDRARQNVVLELGYFMGKIGRRRVCVLYEKGVELPSDYYGVVYIELDNFGAWRYSLAKELKGAGLEVDLNKL</sequence>
<keyword evidence="3" id="KW-1185">Reference proteome</keyword>
<gene>
    <name evidence="2" type="ORF">N015_16205</name>
</gene>
<dbReference type="Pfam" id="PF10137">
    <property type="entry name" value="CAP12-PCTIR_TIR"/>
    <property type="match status" value="1"/>
</dbReference>
<dbReference type="Gene3D" id="2.40.50.100">
    <property type="match status" value="1"/>
</dbReference>
<dbReference type="CDD" id="cd06849">
    <property type="entry name" value="lipoyl_domain"/>
    <property type="match status" value="1"/>
</dbReference>
<evidence type="ECO:0000259" key="1">
    <source>
        <dbReference type="PROSITE" id="PS50968"/>
    </source>
</evidence>
<dbReference type="Proteomes" id="UP000464644">
    <property type="component" value="Chromosome"/>
</dbReference>